<organism evidence="3 4">
    <name type="scientific">Intrasporangium oryzae NRRL B-24470</name>
    <dbReference type="NCBI Taxonomy" id="1386089"/>
    <lineage>
        <taxon>Bacteria</taxon>
        <taxon>Bacillati</taxon>
        <taxon>Actinomycetota</taxon>
        <taxon>Actinomycetes</taxon>
        <taxon>Micrococcales</taxon>
        <taxon>Intrasporangiaceae</taxon>
        <taxon>Intrasporangium</taxon>
    </lineage>
</organism>
<feature type="transmembrane region" description="Helical" evidence="2">
    <location>
        <begin position="51"/>
        <end position="70"/>
    </location>
</feature>
<dbReference type="STRING" id="1386089.N865_18060"/>
<dbReference type="InterPro" id="IPR025327">
    <property type="entry name" value="DUF4233"/>
</dbReference>
<protein>
    <recommendedName>
        <fullName evidence="5">DUF4233 domain-containing protein</fullName>
    </recommendedName>
</protein>
<evidence type="ECO:0000256" key="1">
    <source>
        <dbReference type="SAM" id="MobiDB-lite"/>
    </source>
</evidence>
<evidence type="ECO:0000313" key="4">
    <source>
        <dbReference type="Proteomes" id="UP000019489"/>
    </source>
</evidence>
<keyword evidence="4" id="KW-1185">Reference proteome</keyword>
<dbReference type="AlphaFoldDB" id="W9G5M6"/>
<dbReference type="eggNOG" id="ENOG5033BE5">
    <property type="taxonomic scope" value="Bacteria"/>
</dbReference>
<dbReference type="RefSeq" id="WP_051511024.1">
    <property type="nucleotide sequence ID" value="NZ_AWSA01000056.1"/>
</dbReference>
<evidence type="ECO:0000313" key="3">
    <source>
        <dbReference type="EMBL" id="EWT00083.1"/>
    </source>
</evidence>
<accession>W9G5M6</accession>
<evidence type="ECO:0008006" key="5">
    <source>
        <dbReference type="Google" id="ProtNLM"/>
    </source>
</evidence>
<proteinExistence type="predicted"/>
<dbReference type="OrthoDB" id="3267755at2"/>
<gene>
    <name evidence="3" type="ORF">N865_18060</name>
</gene>
<reference evidence="3 4" key="1">
    <citation type="submission" date="2013-08" db="EMBL/GenBank/DDBJ databases">
        <title>Intrasporangium oryzae NRRL B-24470.</title>
        <authorList>
            <person name="Liu H."/>
            <person name="Wang G."/>
        </authorList>
    </citation>
    <scope>NUCLEOTIDE SEQUENCE [LARGE SCALE GENOMIC DNA]</scope>
    <source>
        <strain evidence="3 4">NRRL B-24470</strain>
    </source>
</reference>
<name>W9G5M6_9MICO</name>
<evidence type="ECO:0000256" key="2">
    <source>
        <dbReference type="SAM" id="Phobius"/>
    </source>
</evidence>
<feature type="transmembrane region" description="Helical" evidence="2">
    <location>
        <begin position="15"/>
        <end position="39"/>
    </location>
</feature>
<dbReference type="EMBL" id="AWSA01000056">
    <property type="protein sequence ID" value="EWT00083.1"/>
    <property type="molecule type" value="Genomic_DNA"/>
</dbReference>
<sequence>MRGLVLYGQTGKFTWRMLATVLVGQSLCVFFGALVARGIAASGDDASHSTAYLLVGSGLALLCIVGAGALRRPWGVTLGWFIQVATLASAVVVPMMFFVGLIFLALWVTCLVQGGRVDEAQARQALDADGEGPSGDRPAPDGTTRPVQGGADRVGE</sequence>
<comment type="caution">
    <text evidence="3">The sequence shown here is derived from an EMBL/GenBank/DDBJ whole genome shotgun (WGS) entry which is preliminary data.</text>
</comment>
<keyword evidence="2" id="KW-0472">Membrane</keyword>
<dbReference type="Proteomes" id="UP000019489">
    <property type="component" value="Unassembled WGS sequence"/>
</dbReference>
<feature type="transmembrane region" description="Helical" evidence="2">
    <location>
        <begin position="82"/>
        <end position="108"/>
    </location>
</feature>
<keyword evidence="2" id="KW-1133">Transmembrane helix</keyword>
<dbReference type="Pfam" id="PF14017">
    <property type="entry name" value="DUF4233"/>
    <property type="match status" value="1"/>
</dbReference>
<keyword evidence="2" id="KW-0812">Transmembrane</keyword>
<feature type="region of interest" description="Disordered" evidence="1">
    <location>
        <begin position="123"/>
        <end position="156"/>
    </location>
</feature>
<dbReference type="PATRIC" id="fig|1386089.3.peg.3718"/>